<keyword evidence="1" id="KW-1133">Transmembrane helix</keyword>
<name>A0A1J4JAZ0_9EUKA</name>
<dbReference type="AlphaFoldDB" id="A0A1J4JAZ0"/>
<dbReference type="RefSeq" id="XP_068349491.1">
    <property type="nucleotide sequence ID" value="XM_068495195.1"/>
</dbReference>
<keyword evidence="1" id="KW-0812">Transmembrane</keyword>
<keyword evidence="3" id="KW-1185">Reference proteome</keyword>
<protein>
    <recommendedName>
        <fullName evidence="4">Surface antigen BspA-like</fullName>
    </recommendedName>
</protein>
<evidence type="ECO:0008006" key="4">
    <source>
        <dbReference type="Google" id="ProtNLM"/>
    </source>
</evidence>
<dbReference type="InterPro" id="IPR026906">
    <property type="entry name" value="LRR_5"/>
</dbReference>
<dbReference type="VEuPathDB" id="TrichDB:TRFO_10007"/>
<evidence type="ECO:0000256" key="1">
    <source>
        <dbReference type="SAM" id="Phobius"/>
    </source>
</evidence>
<evidence type="ECO:0000313" key="2">
    <source>
        <dbReference type="EMBL" id="OHS96354.1"/>
    </source>
</evidence>
<proteinExistence type="predicted"/>
<organism evidence="2 3">
    <name type="scientific">Tritrichomonas foetus</name>
    <dbReference type="NCBI Taxonomy" id="1144522"/>
    <lineage>
        <taxon>Eukaryota</taxon>
        <taxon>Metamonada</taxon>
        <taxon>Parabasalia</taxon>
        <taxon>Tritrichomonadida</taxon>
        <taxon>Tritrichomonadidae</taxon>
        <taxon>Tritrichomonas</taxon>
    </lineage>
</organism>
<dbReference type="Gene3D" id="3.80.10.10">
    <property type="entry name" value="Ribonuclease Inhibitor"/>
    <property type="match status" value="2"/>
</dbReference>
<dbReference type="Pfam" id="PF13306">
    <property type="entry name" value="LRR_5"/>
    <property type="match status" value="1"/>
</dbReference>
<gene>
    <name evidence="2" type="ORF">TRFO_10007</name>
</gene>
<dbReference type="InterPro" id="IPR032675">
    <property type="entry name" value="LRR_dom_sf"/>
</dbReference>
<dbReference type="SUPFAM" id="SSF52058">
    <property type="entry name" value="L domain-like"/>
    <property type="match status" value="1"/>
</dbReference>
<dbReference type="Proteomes" id="UP000179807">
    <property type="component" value="Unassembled WGS sequence"/>
</dbReference>
<evidence type="ECO:0000313" key="3">
    <source>
        <dbReference type="Proteomes" id="UP000179807"/>
    </source>
</evidence>
<reference evidence="2" key="1">
    <citation type="submission" date="2016-10" db="EMBL/GenBank/DDBJ databases">
        <authorList>
            <person name="Benchimol M."/>
            <person name="Almeida L.G."/>
            <person name="Vasconcelos A.T."/>
            <person name="Perreira-Neves A."/>
            <person name="Rosa I.A."/>
            <person name="Tasca T."/>
            <person name="Bogo M.R."/>
            <person name="de Souza W."/>
        </authorList>
    </citation>
    <scope>NUCLEOTIDE SEQUENCE [LARGE SCALE GENOMIC DNA]</scope>
    <source>
        <strain evidence="2">K</strain>
    </source>
</reference>
<dbReference type="GeneID" id="94829899"/>
<dbReference type="EMBL" id="MLAK01001182">
    <property type="protein sequence ID" value="OHS96354.1"/>
    <property type="molecule type" value="Genomic_DNA"/>
</dbReference>
<dbReference type="InterPro" id="IPR053139">
    <property type="entry name" value="Surface_bspA-like"/>
</dbReference>
<dbReference type="PANTHER" id="PTHR45661">
    <property type="entry name" value="SURFACE ANTIGEN"/>
    <property type="match status" value="1"/>
</dbReference>
<comment type="caution">
    <text evidence="2">The sequence shown here is derived from an EMBL/GenBank/DDBJ whole genome shotgun (WGS) entry which is preliminary data.</text>
</comment>
<accession>A0A1J4JAZ0</accession>
<feature type="transmembrane region" description="Helical" evidence="1">
    <location>
        <begin position="385"/>
        <end position="408"/>
    </location>
</feature>
<dbReference type="PANTHER" id="PTHR45661:SF3">
    <property type="entry name" value="IG-LIKE DOMAIN-CONTAINING PROTEIN"/>
    <property type="match status" value="1"/>
</dbReference>
<sequence>MLFLLPLMINSLNFTVNHYNYNVIENTKNVVLIKGICSTNEDDLIIPSEVSYDSVTYTVTVIGESSFYMCNGYTGSLKLPDKLEIIENFAFQYCYGFTGDLKLPNTLEYIGNYSFFNCRAFSGHLEIPEKVIFIGNDAFSGCGGFTSLSFPDNLKVIGDSAFAGCFNIEGEIKLPISLESLGFLAFAGCLKINGNLYLPDKLNNIKYGAFAWCTALNGELNLSCSLNEIESFAFYSDKLLTSINIPEKVDKIGEYSFATCTGVKSLTFCGEASPEIEENAFNGLSLTSISVTSKYNGTKFIDLPVNIVSDDHCVSCNAEDDDFDKLTYKSSLETIPLLINSQTSSNDDFINQETFISIDNSDASINDKELDDVNDGKKKLKPGEIAGITIAAIIGVVVIIIVIVIILFKKKKNHQSSSEEIVF</sequence>
<keyword evidence="1" id="KW-0472">Membrane</keyword>
<dbReference type="OrthoDB" id="10264456at2759"/>